<feature type="binding site" evidence="5">
    <location>
        <begin position="498"/>
        <end position="501"/>
    </location>
    <ligand>
        <name>AMP</name>
        <dbReference type="ChEBI" id="CHEBI:456215"/>
    </ligand>
</feature>
<sequence length="1162" mass="125537">MTSISTARERLARRIAHLYATDPQFAAARPDPEVARAMAEPGLRLPGLVRTALAGYADRPALGERATEHVTDPATGRTTRALLPAYTTVSYGQVHERVRTLAAALAGDPLKPGDRACVVGFASVEYAVLDLTLLRLGVVAIPLQSSAPPELLRPIVAEAGPSLLAASVDSLDTAVELALSAHRPRRLVVFDHDPAVDEHRETYDRARARLAGSSVCLETLAQALDRGRTRPPAPEHVPEEDNPLTVLIYTSGSTGAPKGAMYPERLVANFWRHSTNALAANRGAQVADPSIVLVFMPMSHLMGRAIMYSALGSGGTAYFAASSDQSTLLEDLALVRPTNLELVPRIWEMLFQHCQSRLHRTGDEAAVLAEIRERLLGGRYLSALTGSAPISPELRAWAEELTGLHVVEGYGATEVGLVLRDGVVASPPVREYKLADVPELGYFSTDHPHPRGELLVKTDTLFAGYYQRPETTAAVFDADGFYRTGDIFAQTGPDRLVYLDRRNFVLKLSQGEFVAVSKLEAVFAESTLVRQIYVYGNSARSYLLAVVVPTEDALAEHGPAGLKRALGQSLRAVAQAAGLQSYEIPRDLLVETTPFSRANGLLTDLGKLARPNLAGRYGPALEQHYQDLAQAEVDELRALRAEGADGPVLDTVRRAAAALLGAAEAELGPDAHFTDLGGDSLSALTFANLLRDIFAVQVPVGVIISPATDLAALAAHVEALRTHGAKRPTAAAVHGEGATSVRAADLTLDKFLDQATITAARTLPGPRPEVRTVLLTGATGFLGRYLALEWLARLAPVGGRLVCLVRAKDDQAARARLDRTFDTGDPELLAHYRALAADHLEVLAADKGEPNLGLDGHTWQRLAEDVDLVVDPAALVNHVLSYEQLFGPNVVGTAELIRLALTTRRKPYTYVSTVGVGQGMAAADFVEDNDIRQASATRALGSDYANGYASSKWAGEVLLREAHEHCGLPVAVFRCDMIMADTRYTGQLNLPDLFTRMMLSLLATGIAPASFYQPAPDGTRPHHDGLPVDFIAEAITTLGVQAGFRTYHVSNPHDDGISLDTYVDWLVEAGHRIERIPDHATWLARFEAAMRALPEPRRSHSLLPLLHNHQEPEVPRNTGMAPAERFRAAVREARIPPDKDIPHITPSVIVKYADNLRQLGLL</sequence>
<dbReference type="Pfam" id="PF00550">
    <property type="entry name" value="PP-binding"/>
    <property type="match status" value="1"/>
</dbReference>
<dbReference type="EC" id="1.2.1.-" evidence="5"/>
<dbReference type="InterPro" id="IPR042099">
    <property type="entry name" value="ANL_N_sf"/>
</dbReference>
<reference evidence="7 8" key="1">
    <citation type="submission" date="2021-03" db="EMBL/GenBank/DDBJ databases">
        <title>Sequencing the genomes of 1000 actinobacteria strains.</title>
        <authorList>
            <person name="Klenk H.-P."/>
        </authorList>
    </citation>
    <scope>NUCLEOTIDE SEQUENCE [LARGE SCALE GENOMIC DNA]</scope>
    <source>
        <strain evidence="7 8">DSM 44580</strain>
    </source>
</reference>
<dbReference type="EMBL" id="JAGIOO010000001">
    <property type="protein sequence ID" value="MBP2479417.1"/>
    <property type="molecule type" value="Genomic_DNA"/>
</dbReference>
<comment type="similarity">
    <text evidence="5">Belongs to the ATP-dependent AMP-binding enzyme family. Carboxylic acid reductase subfamily.</text>
</comment>
<keyword evidence="7" id="KW-0436">Ligase</keyword>
<feature type="binding site" evidence="5">
    <location>
        <position position="607"/>
    </location>
    <ligand>
        <name>AMP</name>
        <dbReference type="ChEBI" id="CHEBI:456215"/>
    </ligand>
</feature>
<comment type="cofactor">
    <cofactor evidence="5">
        <name>pantetheine 4'-phosphate</name>
        <dbReference type="ChEBI" id="CHEBI:47942"/>
    </cofactor>
    <text evidence="5">Binds 1 phosphopantetheine covalently.</text>
</comment>
<comment type="function">
    <text evidence="5">Catalyzes the ATP- and NADPH-dependent reduction of carboxylic acids to the corresponding aldehydes.</text>
</comment>
<evidence type="ECO:0000259" key="6">
    <source>
        <dbReference type="PROSITE" id="PS50075"/>
    </source>
</evidence>
<feature type="binding site" evidence="5">
    <location>
        <position position="413"/>
    </location>
    <ligand>
        <name>AMP</name>
        <dbReference type="ChEBI" id="CHEBI:456215"/>
    </ligand>
</feature>
<feature type="binding site" evidence="5">
    <location>
        <position position="912"/>
    </location>
    <ligand>
        <name>NADP(+)</name>
        <dbReference type="ChEBI" id="CHEBI:58349"/>
    </ligand>
</feature>
<feature type="binding site" evidence="5">
    <location>
        <position position="486"/>
    </location>
    <ligand>
        <name>AMP</name>
        <dbReference type="ChEBI" id="CHEBI:456215"/>
    </ligand>
</feature>
<dbReference type="InterPro" id="IPR010080">
    <property type="entry name" value="Thioester_reductase-like_dom"/>
</dbReference>
<dbReference type="NCBIfam" id="TIGR01746">
    <property type="entry name" value="Thioester-redct"/>
    <property type="match status" value="1"/>
</dbReference>
<dbReference type="SMART" id="SM00823">
    <property type="entry name" value="PKS_PP"/>
    <property type="match status" value="1"/>
</dbReference>
<evidence type="ECO:0000256" key="3">
    <source>
        <dbReference type="ARBA" id="ARBA00022741"/>
    </source>
</evidence>
<dbReference type="InterPro" id="IPR020845">
    <property type="entry name" value="AMP-binding_CS"/>
</dbReference>
<dbReference type="InterPro" id="IPR009081">
    <property type="entry name" value="PP-bd_ACP"/>
</dbReference>
<evidence type="ECO:0000256" key="2">
    <source>
        <dbReference type="ARBA" id="ARBA00022553"/>
    </source>
</evidence>
<feature type="binding site" evidence="5">
    <location>
        <begin position="779"/>
        <end position="782"/>
    </location>
    <ligand>
        <name>NADP(+)</name>
        <dbReference type="ChEBI" id="CHEBI:58349"/>
    </ligand>
</feature>
<dbReference type="PROSITE" id="PS50075">
    <property type="entry name" value="CARRIER"/>
    <property type="match status" value="1"/>
</dbReference>
<protein>
    <recommendedName>
        <fullName evidence="5">Carboxylic acid reductase</fullName>
        <shortName evidence="5">CAR</shortName>
        <ecNumber evidence="5">1.2.1.-</ecNumber>
    </recommendedName>
    <alternativeName>
        <fullName evidence="5">ATP/NADPH-dependent carboxylic acid reductase</fullName>
    </alternativeName>
</protein>
<comment type="catalytic activity">
    <reaction evidence="5">
        <text>a carboxylate + ATP + NADPH + H(+) = an aldehyde + AMP + diphosphate + NADP(+)</text>
        <dbReference type="Rhea" id="RHEA:50916"/>
        <dbReference type="ChEBI" id="CHEBI:15378"/>
        <dbReference type="ChEBI" id="CHEBI:17478"/>
        <dbReference type="ChEBI" id="CHEBI:29067"/>
        <dbReference type="ChEBI" id="CHEBI:30616"/>
        <dbReference type="ChEBI" id="CHEBI:33019"/>
        <dbReference type="ChEBI" id="CHEBI:57783"/>
        <dbReference type="ChEBI" id="CHEBI:58349"/>
        <dbReference type="ChEBI" id="CHEBI:456215"/>
    </reaction>
</comment>
<dbReference type="GO" id="GO:0016874">
    <property type="term" value="F:ligase activity"/>
    <property type="evidence" value="ECO:0007669"/>
    <property type="project" value="UniProtKB-KW"/>
</dbReference>
<feature type="binding site" evidence="5">
    <location>
        <position position="948"/>
    </location>
    <ligand>
        <name>NADP(+)</name>
        <dbReference type="ChEBI" id="CHEBI:58349"/>
    </ligand>
</feature>
<dbReference type="SUPFAM" id="SSF51735">
    <property type="entry name" value="NAD(P)-binding Rossmann-fold domains"/>
    <property type="match status" value="1"/>
</dbReference>
<keyword evidence="1 5" id="KW-0596">Phosphopantetheine</keyword>
<feature type="binding site" evidence="5">
    <location>
        <position position="952"/>
    </location>
    <ligand>
        <name>NADP(+)</name>
        <dbReference type="ChEBI" id="CHEBI:58349"/>
    </ligand>
</feature>
<accession>A0ABS5AT52</accession>
<dbReference type="SUPFAM" id="SSF47336">
    <property type="entry name" value="ACP-like"/>
    <property type="match status" value="1"/>
</dbReference>
<dbReference type="PROSITE" id="PS00455">
    <property type="entry name" value="AMP_BINDING"/>
    <property type="match status" value="1"/>
</dbReference>
<dbReference type="InterPro" id="IPR013120">
    <property type="entry name" value="FAR_NAD-bd"/>
</dbReference>
<feature type="binding site" evidence="5">
    <location>
        <position position="806"/>
    </location>
    <ligand>
        <name>NADP(+)</name>
        <dbReference type="ChEBI" id="CHEBI:58349"/>
    </ligand>
</feature>
<keyword evidence="8" id="KW-1185">Reference proteome</keyword>
<feature type="domain" description="Carrier" evidence="6">
    <location>
        <begin position="646"/>
        <end position="721"/>
    </location>
</feature>
<dbReference type="InterPro" id="IPR000873">
    <property type="entry name" value="AMP-dep_synth/lig_dom"/>
</dbReference>
<keyword evidence="5" id="KW-0521">NADP</keyword>
<dbReference type="CDD" id="cd05235">
    <property type="entry name" value="SDR_e1"/>
    <property type="match status" value="1"/>
</dbReference>
<keyword evidence="4 5" id="KW-0067">ATP-binding</keyword>
<dbReference type="Gene3D" id="1.10.1200.10">
    <property type="entry name" value="ACP-like"/>
    <property type="match status" value="1"/>
</dbReference>
<comment type="caution">
    <text evidence="7">The sequence shown here is derived from an EMBL/GenBank/DDBJ whole genome shotgun (WGS) entry which is preliminary data.</text>
</comment>
<dbReference type="Proteomes" id="UP001519363">
    <property type="component" value="Unassembled WGS sequence"/>
</dbReference>
<feature type="modified residue" description="O-(pantetheine 4'-phosphoryl)serine" evidence="5">
    <location>
        <position position="680"/>
    </location>
</feature>
<evidence type="ECO:0000256" key="4">
    <source>
        <dbReference type="ARBA" id="ARBA00022840"/>
    </source>
</evidence>
<dbReference type="NCBIfam" id="NF041592">
    <property type="entry name" value="carboxyl_red"/>
    <property type="match status" value="1"/>
</dbReference>
<dbReference type="InterPro" id="IPR036736">
    <property type="entry name" value="ACP-like_sf"/>
</dbReference>
<feature type="binding site" evidence="5">
    <location>
        <position position="387"/>
    </location>
    <ligand>
        <name>AMP</name>
        <dbReference type="ChEBI" id="CHEBI:456215"/>
    </ligand>
</feature>
<evidence type="ECO:0000313" key="7">
    <source>
        <dbReference type="EMBL" id="MBP2479417.1"/>
    </source>
</evidence>
<name>A0ABS5AT52_9PSEU</name>
<comment type="caution">
    <text evidence="5">Lacks conserved residue(s) required for the propagation of feature annotation.</text>
</comment>
<dbReference type="SUPFAM" id="SSF56801">
    <property type="entry name" value="Acetyl-CoA synthetase-like"/>
    <property type="match status" value="1"/>
</dbReference>
<dbReference type="InterPro" id="IPR036291">
    <property type="entry name" value="NAD(P)-bd_dom_sf"/>
</dbReference>
<keyword evidence="3 5" id="KW-0547">Nucleotide-binding</keyword>
<dbReference type="InterPro" id="IPR046407">
    <property type="entry name" value="CAR"/>
</dbReference>
<evidence type="ECO:0000256" key="1">
    <source>
        <dbReference type="ARBA" id="ARBA00022450"/>
    </source>
</evidence>
<proteinExistence type="inferred from homology"/>
<feature type="binding site" evidence="5">
    <location>
        <position position="300"/>
    </location>
    <ligand>
        <name>AMP</name>
        <dbReference type="ChEBI" id="CHEBI:456215"/>
    </ligand>
</feature>
<feature type="binding site" evidence="5">
    <location>
        <begin position="408"/>
        <end position="409"/>
    </location>
    <ligand>
        <name>AMP</name>
        <dbReference type="ChEBI" id="CHEBI:456215"/>
    </ligand>
</feature>
<dbReference type="InterPro" id="IPR020806">
    <property type="entry name" value="PKS_PP-bd"/>
</dbReference>
<dbReference type="RefSeq" id="WP_209707750.1">
    <property type="nucleotide sequence ID" value="NZ_JAGIOO010000001.1"/>
</dbReference>
<evidence type="ECO:0000256" key="5">
    <source>
        <dbReference type="HAMAP-Rule" id="MF_02247"/>
    </source>
</evidence>
<feature type="binding site" evidence="5">
    <location>
        <begin position="846"/>
        <end position="847"/>
    </location>
    <ligand>
        <name>NADP(+)</name>
        <dbReference type="ChEBI" id="CHEBI:58349"/>
    </ligand>
</feature>
<dbReference type="PANTHER" id="PTHR43272:SF33">
    <property type="entry name" value="AMP-BINDING DOMAIN-CONTAINING PROTEIN-RELATED"/>
    <property type="match status" value="1"/>
</dbReference>
<gene>
    <name evidence="5" type="primary">car</name>
    <name evidence="7" type="ORF">JOF53_008289</name>
</gene>
<comment type="domain">
    <text evidence="5">The N-terminal domain likely catalyzes substrate activation by formation of an initial acyl-AMP intermediate, the central region contains the phosphopantetheine attachment site, and the C-terminal domain catalyzes the reduction by NADPH of the intermediate thioester formed from the attack of the phosphopantetheine thiol at the carbonyl carbon of acyl-AMP.</text>
</comment>
<organism evidence="7 8">
    <name type="scientific">Crossiella equi</name>
    <dbReference type="NCBI Taxonomy" id="130796"/>
    <lineage>
        <taxon>Bacteria</taxon>
        <taxon>Bacillati</taxon>
        <taxon>Actinomycetota</taxon>
        <taxon>Actinomycetes</taxon>
        <taxon>Pseudonocardiales</taxon>
        <taxon>Pseudonocardiaceae</taxon>
        <taxon>Crossiella</taxon>
    </lineage>
</organism>
<dbReference type="HAMAP" id="MF_02247">
    <property type="entry name" value="Carbox_acid_reduct"/>
    <property type="match status" value="1"/>
</dbReference>
<dbReference type="Pfam" id="PF00501">
    <property type="entry name" value="AMP-binding"/>
    <property type="match status" value="1"/>
</dbReference>
<dbReference type="PANTHER" id="PTHR43272">
    <property type="entry name" value="LONG-CHAIN-FATTY-ACID--COA LIGASE"/>
    <property type="match status" value="1"/>
</dbReference>
<evidence type="ECO:0000313" key="8">
    <source>
        <dbReference type="Proteomes" id="UP001519363"/>
    </source>
</evidence>
<keyword evidence="5" id="KW-0560">Oxidoreductase</keyword>
<dbReference type="Pfam" id="PF07993">
    <property type="entry name" value="NAD_binding_4"/>
    <property type="match status" value="1"/>
</dbReference>
<dbReference type="Gene3D" id="3.40.50.12780">
    <property type="entry name" value="N-terminal domain of ligase-like"/>
    <property type="match status" value="1"/>
</dbReference>
<feature type="binding site" evidence="5">
    <location>
        <position position="816"/>
    </location>
    <ligand>
        <name>NADP(+)</name>
        <dbReference type="ChEBI" id="CHEBI:58349"/>
    </ligand>
</feature>
<dbReference type="Gene3D" id="3.40.50.720">
    <property type="entry name" value="NAD(P)-binding Rossmann-like Domain"/>
    <property type="match status" value="1"/>
</dbReference>
<feature type="binding site" evidence="5">
    <location>
        <position position="507"/>
    </location>
    <ligand>
        <name>AMP</name>
        <dbReference type="ChEBI" id="CHEBI:456215"/>
    </ligand>
</feature>
<feature type="binding site" evidence="5">
    <location>
        <begin position="872"/>
        <end position="874"/>
    </location>
    <ligand>
        <name>NADP(+)</name>
        <dbReference type="ChEBI" id="CHEBI:58349"/>
    </ligand>
</feature>
<keyword evidence="2 5" id="KW-0597">Phosphoprotein</keyword>